<organism evidence="3 4">
    <name type="scientific">Pseudovirgaria hyperparasitica</name>
    <dbReference type="NCBI Taxonomy" id="470096"/>
    <lineage>
        <taxon>Eukaryota</taxon>
        <taxon>Fungi</taxon>
        <taxon>Dikarya</taxon>
        <taxon>Ascomycota</taxon>
        <taxon>Pezizomycotina</taxon>
        <taxon>Dothideomycetes</taxon>
        <taxon>Dothideomycetes incertae sedis</taxon>
        <taxon>Acrospermales</taxon>
        <taxon>Acrospermaceae</taxon>
        <taxon>Pseudovirgaria</taxon>
    </lineage>
</organism>
<dbReference type="EMBL" id="ML996575">
    <property type="protein sequence ID" value="KAF2756600.1"/>
    <property type="molecule type" value="Genomic_DNA"/>
</dbReference>
<keyword evidence="4" id="KW-1185">Reference proteome</keyword>
<feature type="chain" id="PRO_5025546818" evidence="2">
    <location>
        <begin position="20"/>
        <end position="348"/>
    </location>
</feature>
<dbReference type="OrthoDB" id="3729683at2759"/>
<reference evidence="3" key="1">
    <citation type="journal article" date="2020" name="Stud. Mycol.">
        <title>101 Dothideomycetes genomes: a test case for predicting lifestyles and emergence of pathogens.</title>
        <authorList>
            <person name="Haridas S."/>
            <person name="Albert R."/>
            <person name="Binder M."/>
            <person name="Bloem J."/>
            <person name="Labutti K."/>
            <person name="Salamov A."/>
            <person name="Andreopoulos B."/>
            <person name="Baker S."/>
            <person name="Barry K."/>
            <person name="Bills G."/>
            <person name="Bluhm B."/>
            <person name="Cannon C."/>
            <person name="Castanera R."/>
            <person name="Culley D."/>
            <person name="Daum C."/>
            <person name="Ezra D."/>
            <person name="Gonzalez J."/>
            <person name="Henrissat B."/>
            <person name="Kuo A."/>
            <person name="Liang C."/>
            <person name="Lipzen A."/>
            <person name="Lutzoni F."/>
            <person name="Magnuson J."/>
            <person name="Mondo S."/>
            <person name="Nolan M."/>
            <person name="Ohm R."/>
            <person name="Pangilinan J."/>
            <person name="Park H.-J."/>
            <person name="Ramirez L."/>
            <person name="Alfaro M."/>
            <person name="Sun H."/>
            <person name="Tritt A."/>
            <person name="Yoshinaga Y."/>
            <person name="Zwiers L.-H."/>
            <person name="Turgeon B."/>
            <person name="Goodwin S."/>
            <person name="Spatafora J."/>
            <person name="Crous P."/>
            <person name="Grigoriev I."/>
        </authorList>
    </citation>
    <scope>NUCLEOTIDE SEQUENCE</scope>
    <source>
        <strain evidence="3">CBS 121739</strain>
    </source>
</reference>
<dbReference type="GeneID" id="54490951"/>
<protein>
    <submittedName>
        <fullName evidence="3">Uncharacterized protein</fullName>
    </submittedName>
</protein>
<evidence type="ECO:0000313" key="4">
    <source>
        <dbReference type="Proteomes" id="UP000799437"/>
    </source>
</evidence>
<name>A0A6A6W3T5_9PEZI</name>
<keyword evidence="2" id="KW-0732">Signal</keyword>
<feature type="signal peptide" evidence="2">
    <location>
        <begin position="1"/>
        <end position="19"/>
    </location>
</feature>
<feature type="compositionally biased region" description="Acidic residues" evidence="1">
    <location>
        <begin position="318"/>
        <end position="329"/>
    </location>
</feature>
<evidence type="ECO:0000256" key="2">
    <source>
        <dbReference type="SAM" id="SignalP"/>
    </source>
</evidence>
<dbReference type="Proteomes" id="UP000799437">
    <property type="component" value="Unassembled WGS sequence"/>
</dbReference>
<proteinExistence type="predicted"/>
<sequence length="348" mass="39188">MKTALLSLLGYAYIQLTSSLPIEEKPGFTPWPLEKRAGIAIAASIFSNPQGPQFGVPDNECRGKLFGDVGRCFRMEDVTVDKFRANRKAGADSCTAPCLFYTSHLSGAAERTANYVLHDMLKLGAVEGPKAFQTIWDLHDIKYYPYGKDLDKSPESRCIYEDWEKTDYDNKINGCQRLYFMAMSKAMAMECKGEVFVMTNADLMSGDPVPIDGIWWQVEFPTLFDGNRPADKKVDKITYIQVPKLTEAEIQAWDKKTPPKEMGRGEYWPNGPGAAHLLANPIVIRSEDEQAQSSILEDRDIQSPAASVYQRATGTESDGSEVLEPDDDGYPYPYSIDEMYEFYKYVDF</sequence>
<evidence type="ECO:0000256" key="1">
    <source>
        <dbReference type="SAM" id="MobiDB-lite"/>
    </source>
</evidence>
<accession>A0A6A6W3T5</accession>
<dbReference type="RefSeq" id="XP_033599051.1">
    <property type="nucleotide sequence ID" value="XM_033749897.1"/>
</dbReference>
<evidence type="ECO:0000313" key="3">
    <source>
        <dbReference type="EMBL" id="KAF2756600.1"/>
    </source>
</evidence>
<gene>
    <name evidence="3" type="ORF">EJ05DRAFT_69860</name>
</gene>
<feature type="region of interest" description="Disordered" evidence="1">
    <location>
        <begin position="305"/>
        <end position="330"/>
    </location>
</feature>
<dbReference type="AlphaFoldDB" id="A0A6A6W3T5"/>